<gene>
    <name evidence="2" type="ORF">FRACYDRAFT_245607</name>
</gene>
<dbReference type="AlphaFoldDB" id="A0A1E7F033"/>
<dbReference type="InParanoid" id="A0A1E7F033"/>
<proteinExistence type="predicted"/>
<dbReference type="EMBL" id="KV784367">
    <property type="protein sequence ID" value="OEU11551.1"/>
    <property type="molecule type" value="Genomic_DNA"/>
</dbReference>
<protein>
    <submittedName>
        <fullName evidence="2">Uncharacterized protein</fullName>
    </submittedName>
</protein>
<dbReference type="Proteomes" id="UP000095751">
    <property type="component" value="Unassembled WGS sequence"/>
</dbReference>
<keyword evidence="3" id="KW-1185">Reference proteome</keyword>
<sequence length="395" mass="44702">MKSALGKRSTDERIKSDNLKLKTTEDDNNQSLGKKPALSTTSASSNCSKGSFGSDDTGVSTDTSVIENNATMSKVSAAQILDLLSPPKLEEETHYMRFKKKLIKDAKIFKDIDTIKNITTVARQAWNQVKCMSVSASSIEDITFDIKNQVYLLSLKKRAVTEEENETRIYEAELTAFRDTFKDAAIAYLYWNTKECTIENAETLECAIRKIEHMALGIGFLPGYYTAMHTAQTKLKHVNTEIAIQDIAVKLRTATDEKLYEMACDYHHAKWQRAELQMIKRHRSAQKRKDSVEASTIRTDIISDLKKQMIYTSLRLKKDWRRITYSRNGVTQEMFAKAFKKNEYDAHSSSTVTAKIDGHIIGMKKHYSNLMGCQDVDVKLKGSALTASTKYGVYS</sequence>
<feature type="compositionally biased region" description="Basic and acidic residues" evidence="1">
    <location>
        <begin position="8"/>
        <end position="25"/>
    </location>
</feature>
<reference evidence="2 3" key="1">
    <citation type="submission" date="2016-09" db="EMBL/GenBank/DDBJ databases">
        <title>Extensive genetic diversity and differential bi-allelic expression allows diatom success in the polar Southern Ocean.</title>
        <authorList>
            <consortium name="DOE Joint Genome Institute"/>
            <person name="Mock T."/>
            <person name="Otillar R.P."/>
            <person name="Strauss J."/>
            <person name="Dupont C."/>
            <person name="Frickenhaus S."/>
            <person name="Maumus F."/>
            <person name="Mcmullan M."/>
            <person name="Sanges R."/>
            <person name="Schmutz J."/>
            <person name="Toseland A."/>
            <person name="Valas R."/>
            <person name="Veluchamy A."/>
            <person name="Ward B.J."/>
            <person name="Allen A."/>
            <person name="Barry K."/>
            <person name="Falciatore A."/>
            <person name="Ferrante M."/>
            <person name="Fortunato A.E."/>
            <person name="Gloeckner G."/>
            <person name="Gruber A."/>
            <person name="Hipkin R."/>
            <person name="Janech M."/>
            <person name="Kroth P."/>
            <person name="Leese F."/>
            <person name="Lindquist E."/>
            <person name="Lyon B.R."/>
            <person name="Martin J."/>
            <person name="Mayer C."/>
            <person name="Parker M."/>
            <person name="Quesneville H."/>
            <person name="Raymond J."/>
            <person name="Uhlig C."/>
            <person name="Valentin K.U."/>
            <person name="Worden A.Z."/>
            <person name="Armbrust E.V."/>
            <person name="Bowler C."/>
            <person name="Green B."/>
            <person name="Moulton V."/>
            <person name="Van Oosterhout C."/>
            <person name="Grigoriev I."/>
        </authorList>
    </citation>
    <scope>NUCLEOTIDE SEQUENCE [LARGE SCALE GENOMIC DNA]</scope>
    <source>
        <strain evidence="2 3">CCMP1102</strain>
    </source>
</reference>
<feature type="region of interest" description="Disordered" evidence="1">
    <location>
        <begin position="1"/>
        <end position="58"/>
    </location>
</feature>
<evidence type="ECO:0000256" key="1">
    <source>
        <dbReference type="SAM" id="MobiDB-lite"/>
    </source>
</evidence>
<organism evidence="2 3">
    <name type="scientific">Fragilariopsis cylindrus CCMP1102</name>
    <dbReference type="NCBI Taxonomy" id="635003"/>
    <lineage>
        <taxon>Eukaryota</taxon>
        <taxon>Sar</taxon>
        <taxon>Stramenopiles</taxon>
        <taxon>Ochrophyta</taxon>
        <taxon>Bacillariophyta</taxon>
        <taxon>Bacillariophyceae</taxon>
        <taxon>Bacillariophycidae</taxon>
        <taxon>Bacillariales</taxon>
        <taxon>Bacillariaceae</taxon>
        <taxon>Fragilariopsis</taxon>
    </lineage>
</organism>
<accession>A0A1E7F033</accession>
<evidence type="ECO:0000313" key="3">
    <source>
        <dbReference type="Proteomes" id="UP000095751"/>
    </source>
</evidence>
<dbReference type="OrthoDB" id="10623509at2759"/>
<evidence type="ECO:0000313" key="2">
    <source>
        <dbReference type="EMBL" id="OEU11551.1"/>
    </source>
</evidence>
<dbReference type="KEGG" id="fcy:FRACYDRAFT_245607"/>
<feature type="compositionally biased region" description="Polar residues" evidence="1">
    <location>
        <begin position="38"/>
        <end position="51"/>
    </location>
</feature>
<name>A0A1E7F033_9STRA</name>